<accession>A0A0L0GEE0</accession>
<feature type="coiled-coil region" evidence="1">
    <location>
        <begin position="48"/>
        <end position="78"/>
    </location>
</feature>
<dbReference type="AlphaFoldDB" id="A0A0L0GEE0"/>
<sequence length="110" mass="12327">MKNVILNVRQSSTKEKFAKCEAELNSTRAQLREAETYIGTDQKHNLRAAELQGEADGLRSALNEANDQINNLNIANRAPKHIAERYGITLIKLALDVRDTPKYKDVYNGG</sequence>
<dbReference type="EMBL" id="KQ241617">
    <property type="protein sequence ID" value="KNC87256.1"/>
    <property type="molecule type" value="Genomic_DNA"/>
</dbReference>
<dbReference type="GeneID" id="25901146"/>
<evidence type="ECO:0000313" key="2">
    <source>
        <dbReference type="EMBL" id="KNC87256.1"/>
    </source>
</evidence>
<keyword evidence="1" id="KW-0175">Coiled coil</keyword>
<dbReference type="RefSeq" id="XP_014161158.1">
    <property type="nucleotide sequence ID" value="XM_014305683.1"/>
</dbReference>
<evidence type="ECO:0000256" key="1">
    <source>
        <dbReference type="SAM" id="Coils"/>
    </source>
</evidence>
<proteinExistence type="predicted"/>
<organism evidence="2 3">
    <name type="scientific">Sphaeroforma arctica JP610</name>
    <dbReference type="NCBI Taxonomy" id="667725"/>
    <lineage>
        <taxon>Eukaryota</taxon>
        <taxon>Ichthyosporea</taxon>
        <taxon>Ichthyophonida</taxon>
        <taxon>Sphaeroforma</taxon>
    </lineage>
</organism>
<name>A0A0L0GEE0_9EUKA</name>
<protein>
    <submittedName>
        <fullName evidence="2">Uncharacterized protein</fullName>
    </submittedName>
</protein>
<gene>
    <name evidence="2" type="ORF">SARC_00642</name>
</gene>
<keyword evidence="3" id="KW-1185">Reference proteome</keyword>
<evidence type="ECO:0000313" key="3">
    <source>
        <dbReference type="Proteomes" id="UP000054560"/>
    </source>
</evidence>
<reference evidence="2 3" key="1">
    <citation type="submission" date="2011-02" db="EMBL/GenBank/DDBJ databases">
        <title>The Genome Sequence of Sphaeroforma arctica JP610.</title>
        <authorList>
            <consortium name="The Broad Institute Genome Sequencing Platform"/>
            <person name="Russ C."/>
            <person name="Cuomo C."/>
            <person name="Young S.K."/>
            <person name="Zeng Q."/>
            <person name="Gargeya S."/>
            <person name="Alvarado L."/>
            <person name="Berlin A."/>
            <person name="Chapman S.B."/>
            <person name="Chen Z."/>
            <person name="Freedman E."/>
            <person name="Gellesch M."/>
            <person name="Goldberg J."/>
            <person name="Griggs A."/>
            <person name="Gujja S."/>
            <person name="Heilman E."/>
            <person name="Heiman D."/>
            <person name="Howarth C."/>
            <person name="Mehta T."/>
            <person name="Neiman D."/>
            <person name="Pearson M."/>
            <person name="Roberts A."/>
            <person name="Saif S."/>
            <person name="Shea T."/>
            <person name="Shenoy N."/>
            <person name="Sisk P."/>
            <person name="Stolte C."/>
            <person name="Sykes S."/>
            <person name="White J."/>
            <person name="Yandava C."/>
            <person name="Burger G."/>
            <person name="Gray M.W."/>
            <person name="Holland P.W.H."/>
            <person name="King N."/>
            <person name="Lang F.B.F."/>
            <person name="Roger A.J."/>
            <person name="Ruiz-Trillo I."/>
            <person name="Haas B."/>
            <person name="Nusbaum C."/>
            <person name="Birren B."/>
        </authorList>
    </citation>
    <scope>NUCLEOTIDE SEQUENCE [LARGE SCALE GENOMIC DNA]</scope>
    <source>
        <strain evidence="2 3">JP610</strain>
    </source>
</reference>
<dbReference type="Proteomes" id="UP000054560">
    <property type="component" value="Unassembled WGS sequence"/>
</dbReference>